<evidence type="ECO:0000313" key="9">
    <source>
        <dbReference type="Proteomes" id="UP000240419"/>
    </source>
</evidence>
<dbReference type="GO" id="GO:0009279">
    <property type="term" value="C:cell outer membrane"/>
    <property type="evidence" value="ECO:0007669"/>
    <property type="project" value="UniProtKB-SubCell"/>
</dbReference>
<dbReference type="PANTHER" id="PTHR30026">
    <property type="entry name" value="OUTER MEMBRANE PROTEIN TOLC"/>
    <property type="match status" value="1"/>
</dbReference>
<dbReference type="InterPro" id="IPR051906">
    <property type="entry name" value="TolC-like"/>
</dbReference>
<evidence type="ECO:0000256" key="2">
    <source>
        <dbReference type="ARBA" id="ARBA00022452"/>
    </source>
</evidence>
<keyword evidence="7" id="KW-0732">Signal</keyword>
<evidence type="ECO:0000313" key="8">
    <source>
        <dbReference type="EMBL" id="PSJ88251.1"/>
    </source>
</evidence>
<keyword evidence="9" id="KW-1185">Reference proteome</keyword>
<evidence type="ECO:0000256" key="3">
    <source>
        <dbReference type="ARBA" id="ARBA00022692"/>
    </source>
</evidence>
<accession>A0A2P7UMP5</accession>
<dbReference type="Proteomes" id="UP000240419">
    <property type="component" value="Unassembled WGS sequence"/>
</dbReference>
<dbReference type="Gene3D" id="1.20.1600.10">
    <property type="entry name" value="Outer membrane efflux proteins (OEP)"/>
    <property type="match status" value="1"/>
</dbReference>
<keyword evidence="6" id="KW-0175">Coiled coil</keyword>
<dbReference type="GO" id="GO:0015562">
    <property type="term" value="F:efflux transmembrane transporter activity"/>
    <property type="evidence" value="ECO:0007669"/>
    <property type="project" value="InterPro"/>
</dbReference>
<keyword evidence="4" id="KW-0472">Membrane</keyword>
<feature type="chain" id="PRO_5015187895" description="TolC family protein" evidence="7">
    <location>
        <begin position="29"/>
        <end position="351"/>
    </location>
</feature>
<evidence type="ECO:0008006" key="10">
    <source>
        <dbReference type="Google" id="ProtNLM"/>
    </source>
</evidence>
<keyword evidence="5" id="KW-0998">Cell outer membrane</keyword>
<keyword evidence="3" id="KW-0812">Transmembrane</keyword>
<evidence type="ECO:0000256" key="6">
    <source>
        <dbReference type="SAM" id="Coils"/>
    </source>
</evidence>
<feature type="coiled-coil region" evidence="6">
    <location>
        <begin position="242"/>
        <end position="303"/>
    </location>
</feature>
<dbReference type="SUPFAM" id="SSF56954">
    <property type="entry name" value="Outer membrane efflux proteins (OEP)"/>
    <property type="match status" value="1"/>
</dbReference>
<organism evidence="8 9">
    <name type="scientific">Brevibacillus fortis</name>
    <dbReference type="NCBI Taxonomy" id="2126352"/>
    <lineage>
        <taxon>Bacteria</taxon>
        <taxon>Bacillati</taxon>
        <taxon>Bacillota</taxon>
        <taxon>Bacilli</taxon>
        <taxon>Bacillales</taxon>
        <taxon>Paenibacillaceae</taxon>
        <taxon>Brevibacillus</taxon>
    </lineage>
</organism>
<evidence type="ECO:0000256" key="4">
    <source>
        <dbReference type="ARBA" id="ARBA00023136"/>
    </source>
</evidence>
<feature type="signal peptide" evidence="7">
    <location>
        <begin position="1"/>
        <end position="28"/>
    </location>
</feature>
<dbReference type="OrthoDB" id="2464235at2"/>
<evidence type="ECO:0000256" key="5">
    <source>
        <dbReference type="ARBA" id="ARBA00023237"/>
    </source>
</evidence>
<comment type="caution">
    <text evidence="8">The sequence shown here is derived from an EMBL/GenBank/DDBJ whole genome shotgun (WGS) entry which is preliminary data.</text>
</comment>
<sequence length="351" mass="39532">MKSRLFKHIYSTTLVTSLLTGGAHLALAAPLVATAEQTDVSPLSLDFAVEQALKNSLDLELLRLDLDITKYETSSTLREKAEIKKADIMTLADAKKKFEDSAKAIKEVVVDEVALNTQKNTLQLQVQKAFFEVQSLEAKIKAQKKSLQRQYWLDSQETEAHKNLSALEASYKQALAKLNDLLNEKADRQWKVIATDLTQHELLSLEQLQAKAYEKRPEMIKAQAEIDFAQVRIDYTAEYSALSTLKGTVAKNEHKKAELQKQKTQKKVGQEVSDNYAKVLATKKALEESTAKKETALERYQATIDQYRLGKASLKELMEDEANLFDSETKAIESVYQYNLTATTLNQSTGY</sequence>
<proteinExistence type="predicted"/>
<dbReference type="GO" id="GO:1990281">
    <property type="term" value="C:efflux pump complex"/>
    <property type="evidence" value="ECO:0007669"/>
    <property type="project" value="TreeGrafter"/>
</dbReference>
<dbReference type="AlphaFoldDB" id="A0A2P7UMP5"/>
<evidence type="ECO:0000256" key="7">
    <source>
        <dbReference type="SAM" id="SignalP"/>
    </source>
</evidence>
<dbReference type="GO" id="GO:0015288">
    <property type="term" value="F:porin activity"/>
    <property type="evidence" value="ECO:0007669"/>
    <property type="project" value="TreeGrafter"/>
</dbReference>
<gene>
    <name evidence="8" type="ORF">C7R93_25150</name>
</gene>
<comment type="subcellular location">
    <subcellularLocation>
        <location evidence="1">Cell outer membrane</location>
    </subcellularLocation>
</comment>
<evidence type="ECO:0000256" key="1">
    <source>
        <dbReference type="ARBA" id="ARBA00004442"/>
    </source>
</evidence>
<dbReference type="RefSeq" id="WP_106841354.1">
    <property type="nucleotide sequence ID" value="NZ_JBCNIW010000031.1"/>
</dbReference>
<dbReference type="PANTHER" id="PTHR30026:SF20">
    <property type="entry name" value="OUTER MEMBRANE PROTEIN TOLC"/>
    <property type="match status" value="1"/>
</dbReference>
<keyword evidence="2" id="KW-1134">Transmembrane beta strand</keyword>
<dbReference type="EMBL" id="PXZM01000045">
    <property type="protein sequence ID" value="PSJ88251.1"/>
    <property type="molecule type" value="Genomic_DNA"/>
</dbReference>
<name>A0A2P7UMP5_9BACL</name>
<reference evidence="8 9" key="1">
    <citation type="submission" date="2018-03" db="EMBL/GenBank/DDBJ databases">
        <title>Brevisbacillus phylogenomics.</title>
        <authorList>
            <person name="Dunlap C."/>
        </authorList>
    </citation>
    <scope>NUCLEOTIDE SEQUENCE [LARGE SCALE GENOMIC DNA]</scope>
    <source>
        <strain evidence="8 9">NRRL NRS-1210</strain>
    </source>
</reference>
<protein>
    <recommendedName>
        <fullName evidence="10">TolC family protein</fullName>
    </recommendedName>
</protein>